<evidence type="ECO:0000259" key="1">
    <source>
        <dbReference type="Pfam" id="PF08242"/>
    </source>
</evidence>
<reference evidence="2 3" key="1">
    <citation type="submission" date="2023-07" db="EMBL/GenBank/DDBJ databases">
        <title>Genomic Encyclopedia of Type Strains, Phase IV (KMG-IV): sequencing the most valuable type-strain genomes for metagenomic binning, comparative biology and taxonomic classification.</title>
        <authorList>
            <person name="Goeker M."/>
        </authorList>
    </citation>
    <scope>NUCLEOTIDE SEQUENCE [LARGE SCALE GENOMIC DNA]</scope>
    <source>
        <strain evidence="2 3">DSM 17723</strain>
    </source>
</reference>
<dbReference type="SUPFAM" id="SSF53335">
    <property type="entry name" value="S-adenosyl-L-methionine-dependent methyltransferases"/>
    <property type="match status" value="1"/>
</dbReference>
<dbReference type="Proteomes" id="UP001232245">
    <property type="component" value="Unassembled WGS sequence"/>
</dbReference>
<proteinExistence type="predicted"/>
<sequence length="242" mass="28561">MVKDGSRYYDNNEFFINYMEKRLSKDNPNDTIEKPIFLEMIGICSKHHVLDLGCGNGDFGKDLLRSGCKSYTGIEGSENMYLSTLKHLNEFNNLKFTHSTIENWQPPKEQYDLVVSRLVLHYIENIDDVFEKVYQSLKKGGRFIFSIEHPVITSTLQKSGQRTNWIVDHYFSPGFREQQWLGTTVYKYHRTIEDYFTSLQKAGFSIKLLRESKPKRENFEHPETYNRRLRIPLFLFLSSTKE</sequence>
<protein>
    <submittedName>
        <fullName evidence="2">Cyclopropane fatty-acyl-phospholipid synthase-like methyltransferase</fullName>
    </submittedName>
</protein>
<accession>A0ABT9Z369</accession>
<keyword evidence="3" id="KW-1185">Reference proteome</keyword>
<dbReference type="Gene3D" id="3.40.50.150">
    <property type="entry name" value="Vaccinia Virus protein VP39"/>
    <property type="match status" value="1"/>
</dbReference>
<dbReference type="CDD" id="cd02440">
    <property type="entry name" value="AdoMet_MTases"/>
    <property type="match status" value="1"/>
</dbReference>
<organism evidence="2 3">
    <name type="scientific">Metabacillus niabensis</name>
    <dbReference type="NCBI Taxonomy" id="324854"/>
    <lineage>
        <taxon>Bacteria</taxon>
        <taxon>Bacillati</taxon>
        <taxon>Bacillota</taxon>
        <taxon>Bacilli</taxon>
        <taxon>Bacillales</taxon>
        <taxon>Bacillaceae</taxon>
        <taxon>Metabacillus</taxon>
    </lineage>
</organism>
<evidence type="ECO:0000313" key="3">
    <source>
        <dbReference type="Proteomes" id="UP001232245"/>
    </source>
</evidence>
<dbReference type="EMBL" id="JAUSTZ010000003">
    <property type="protein sequence ID" value="MDQ0226008.1"/>
    <property type="molecule type" value="Genomic_DNA"/>
</dbReference>
<name>A0ABT9Z369_9BACI</name>
<feature type="domain" description="Methyltransferase type 12" evidence="1">
    <location>
        <begin position="50"/>
        <end position="143"/>
    </location>
</feature>
<dbReference type="PANTHER" id="PTHR43861">
    <property type="entry name" value="TRANS-ACONITATE 2-METHYLTRANSFERASE-RELATED"/>
    <property type="match status" value="1"/>
</dbReference>
<dbReference type="InterPro" id="IPR013217">
    <property type="entry name" value="Methyltransf_12"/>
</dbReference>
<dbReference type="InterPro" id="IPR029063">
    <property type="entry name" value="SAM-dependent_MTases_sf"/>
</dbReference>
<comment type="caution">
    <text evidence="2">The sequence shown here is derived from an EMBL/GenBank/DDBJ whole genome shotgun (WGS) entry which is preliminary data.</text>
</comment>
<evidence type="ECO:0000313" key="2">
    <source>
        <dbReference type="EMBL" id="MDQ0226008.1"/>
    </source>
</evidence>
<gene>
    <name evidence="2" type="ORF">J2S02_002352</name>
</gene>
<dbReference type="Pfam" id="PF08242">
    <property type="entry name" value="Methyltransf_12"/>
    <property type="match status" value="1"/>
</dbReference>